<accession>A0A1V5ZQN3</accession>
<protein>
    <submittedName>
        <fullName evidence="1">Uncharacterized protein</fullName>
    </submittedName>
</protein>
<sequence>MLVSQYENNFNIIEKSPSLTTEQDLKQNMKSYDFDFNLLPPMDRLIVSKINLDVPLVDSKYKNEVDFTQ</sequence>
<dbReference type="EMBL" id="MWDB01000003">
    <property type="protein sequence ID" value="OQB42366.1"/>
    <property type="molecule type" value="Genomic_DNA"/>
</dbReference>
<evidence type="ECO:0000313" key="1">
    <source>
        <dbReference type="EMBL" id="OQB42366.1"/>
    </source>
</evidence>
<reference evidence="1" key="1">
    <citation type="submission" date="2017-02" db="EMBL/GenBank/DDBJ databases">
        <title>Delving into the versatile metabolic prowess of the omnipresent phylum Bacteroidetes.</title>
        <authorList>
            <person name="Nobu M.K."/>
            <person name="Mei R."/>
            <person name="Narihiro T."/>
            <person name="Kuroda K."/>
            <person name="Liu W.-T."/>
        </authorList>
    </citation>
    <scope>NUCLEOTIDE SEQUENCE</scope>
    <source>
        <strain evidence="1">ADurb.Bin160</strain>
    </source>
</reference>
<proteinExistence type="predicted"/>
<organism evidence="1">
    <name type="scientific">candidate division CPR1 bacterium ADurb.Bin160</name>
    <dbReference type="NCBI Taxonomy" id="1852826"/>
    <lineage>
        <taxon>Bacteria</taxon>
        <taxon>candidate division CPR1</taxon>
    </lineage>
</organism>
<gene>
    <name evidence="1" type="ORF">BWY04_00245</name>
</gene>
<name>A0A1V5ZQN3_9BACT</name>
<dbReference type="Proteomes" id="UP000485621">
    <property type="component" value="Unassembled WGS sequence"/>
</dbReference>
<comment type="caution">
    <text evidence="1">The sequence shown here is derived from an EMBL/GenBank/DDBJ whole genome shotgun (WGS) entry which is preliminary data.</text>
</comment>
<dbReference type="AlphaFoldDB" id="A0A1V5ZQN3"/>